<name>X1H9S7_9ZZZZ</name>
<feature type="non-terminal residue" evidence="1">
    <location>
        <position position="99"/>
    </location>
</feature>
<reference evidence="1" key="1">
    <citation type="journal article" date="2014" name="Front. Microbiol.">
        <title>High frequency of phylogenetically diverse reductive dehalogenase-homologous genes in deep subseafloor sedimentary metagenomes.</title>
        <authorList>
            <person name="Kawai M."/>
            <person name="Futagami T."/>
            <person name="Toyoda A."/>
            <person name="Takaki Y."/>
            <person name="Nishi S."/>
            <person name="Hori S."/>
            <person name="Arai W."/>
            <person name="Tsubouchi T."/>
            <person name="Morono Y."/>
            <person name="Uchiyama I."/>
            <person name="Ito T."/>
            <person name="Fujiyama A."/>
            <person name="Inagaki F."/>
            <person name="Takami H."/>
        </authorList>
    </citation>
    <scope>NUCLEOTIDE SEQUENCE</scope>
    <source>
        <strain evidence="1">Expedition CK06-06</strain>
    </source>
</reference>
<dbReference type="InterPro" id="IPR036390">
    <property type="entry name" value="WH_DNA-bd_sf"/>
</dbReference>
<dbReference type="SUPFAM" id="SSF46785">
    <property type="entry name" value="Winged helix' DNA-binding domain"/>
    <property type="match status" value="1"/>
</dbReference>
<dbReference type="AlphaFoldDB" id="X1H9S7"/>
<dbReference type="Gene3D" id="1.10.10.10">
    <property type="entry name" value="Winged helix-like DNA-binding domain superfamily/Winged helix DNA-binding domain"/>
    <property type="match status" value="1"/>
</dbReference>
<sequence>MKEHDLTQSKVILENPVTLKLFIFVKSKNPESVGIREAMKATGMSSSSTASRHLDKLEEHNLIQKLPSNRFTLTSEGLKMRSFDVPITVPAYLVKGNFV</sequence>
<protein>
    <recommendedName>
        <fullName evidence="2">LexA repressor DNA-binding domain-containing protein</fullName>
    </recommendedName>
</protein>
<accession>X1H9S7</accession>
<organism evidence="1">
    <name type="scientific">marine sediment metagenome</name>
    <dbReference type="NCBI Taxonomy" id="412755"/>
    <lineage>
        <taxon>unclassified sequences</taxon>
        <taxon>metagenomes</taxon>
        <taxon>ecological metagenomes</taxon>
    </lineage>
</organism>
<comment type="caution">
    <text evidence="1">The sequence shown here is derived from an EMBL/GenBank/DDBJ whole genome shotgun (WGS) entry which is preliminary data.</text>
</comment>
<proteinExistence type="predicted"/>
<dbReference type="InterPro" id="IPR036388">
    <property type="entry name" value="WH-like_DNA-bd_sf"/>
</dbReference>
<evidence type="ECO:0000313" key="1">
    <source>
        <dbReference type="EMBL" id="GAH66142.1"/>
    </source>
</evidence>
<evidence type="ECO:0008006" key="2">
    <source>
        <dbReference type="Google" id="ProtNLM"/>
    </source>
</evidence>
<dbReference type="EMBL" id="BARU01028051">
    <property type="protein sequence ID" value="GAH66142.1"/>
    <property type="molecule type" value="Genomic_DNA"/>
</dbReference>
<gene>
    <name evidence="1" type="ORF">S03H2_44825</name>
</gene>